<dbReference type="PROSITE" id="PS50885">
    <property type="entry name" value="HAMP"/>
    <property type="match status" value="1"/>
</dbReference>
<comment type="similarity">
    <text evidence="4">Belongs to the methyl-accepting chemotaxis (MCP) protein family.</text>
</comment>
<evidence type="ECO:0000259" key="7">
    <source>
        <dbReference type="PROSITE" id="PS50885"/>
    </source>
</evidence>
<dbReference type="EMBL" id="JAUSVM010000001">
    <property type="protein sequence ID" value="MDQ0424849.1"/>
    <property type="molecule type" value="Genomic_DNA"/>
</dbReference>
<feature type="domain" description="Methyl-accepting transducer" evidence="6">
    <location>
        <begin position="88"/>
        <end position="270"/>
    </location>
</feature>
<comment type="caution">
    <text evidence="8">The sequence shown here is derived from an EMBL/GenBank/DDBJ whole genome shotgun (WGS) entry which is preliminary data.</text>
</comment>
<dbReference type="PROSITE" id="PS50111">
    <property type="entry name" value="CHEMOTAXIS_TRANSDUC_2"/>
    <property type="match status" value="1"/>
</dbReference>
<evidence type="ECO:0000256" key="2">
    <source>
        <dbReference type="ARBA" id="ARBA00022692"/>
    </source>
</evidence>
<dbReference type="InterPro" id="IPR051310">
    <property type="entry name" value="MCP_chemotaxis"/>
</dbReference>
<keyword evidence="3" id="KW-0472">Membrane</keyword>
<dbReference type="PANTHER" id="PTHR43531">
    <property type="entry name" value="PROTEIN ICFG"/>
    <property type="match status" value="1"/>
</dbReference>
<dbReference type="InterPro" id="IPR004089">
    <property type="entry name" value="MCPsignal_dom"/>
</dbReference>
<evidence type="ECO:0000256" key="1">
    <source>
        <dbReference type="ARBA" id="ARBA00022500"/>
    </source>
</evidence>
<organism evidence="8 9">
    <name type="scientific">Cellulomonas iranensis</name>
    <dbReference type="NCBI Taxonomy" id="76862"/>
    <lineage>
        <taxon>Bacteria</taxon>
        <taxon>Bacillati</taxon>
        <taxon>Actinomycetota</taxon>
        <taxon>Actinomycetes</taxon>
        <taxon>Micrococcales</taxon>
        <taxon>Cellulomonadaceae</taxon>
        <taxon>Cellulomonas</taxon>
    </lineage>
</organism>
<keyword evidence="5" id="KW-0807">Transducer</keyword>
<evidence type="ECO:0000256" key="5">
    <source>
        <dbReference type="PROSITE-ProRule" id="PRU00284"/>
    </source>
</evidence>
<sequence length="293" mass="29866">MARRAPVADAAPTGVPFATLELITQVLHAAADGDLERRVPAVGPELEDLRTALNRVLDVVDAYVRESGATLEAASHGRYHRQLLTRGLPGTFRGGARRIDGSREQLAGAAAALAGQQEVRDQVVDQAVEVSSHVAAASVELGASAATLAESSRAGLAQVEAAGAAVQALEDTSRRIGEAAGVIRDVAARTRLLALNATIEAAHAGHAGAGFAVVAGEVRRLADEAAASSDRIAADVAAAQQAATHGVEVLAGLGEVMQEMDGQVVAIAQAAGDAGLARLAEQLRDEVGRVAEV</sequence>
<evidence type="ECO:0000256" key="4">
    <source>
        <dbReference type="ARBA" id="ARBA00029447"/>
    </source>
</evidence>
<keyword evidence="2" id="KW-0812">Transmembrane</keyword>
<proteinExistence type="inferred from homology"/>
<evidence type="ECO:0000256" key="3">
    <source>
        <dbReference type="ARBA" id="ARBA00022989"/>
    </source>
</evidence>
<gene>
    <name evidence="8" type="ORF">JO380_001230</name>
</gene>
<dbReference type="Gene3D" id="1.10.287.950">
    <property type="entry name" value="Methyl-accepting chemotaxis protein"/>
    <property type="match status" value="1"/>
</dbReference>
<evidence type="ECO:0000313" key="8">
    <source>
        <dbReference type="EMBL" id="MDQ0424849.1"/>
    </source>
</evidence>
<keyword evidence="9" id="KW-1185">Reference proteome</keyword>
<evidence type="ECO:0000313" key="9">
    <source>
        <dbReference type="Proteomes" id="UP001240250"/>
    </source>
</evidence>
<dbReference type="SMART" id="SM00283">
    <property type="entry name" value="MA"/>
    <property type="match status" value="1"/>
</dbReference>
<evidence type="ECO:0000259" key="6">
    <source>
        <dbReference type="PROSITE" id="PS50111"/>
    </source>
</evidence>
<dbReference type="PANTHER" id="PTHR43531:SF11">
    <property type="entry name" value="METHYL-ACCEPTING CHEMOTAXIS PROTEIN 3"/>
    <property type="match status" value="1"/>
</dbReference>
<accession>A0ABU0GHM6</accession>
<reference evidence="8 9" key="1">
    <citation type="submission" date="2023-07" db="EMBL/GenBank/DDBJ databases">
        <title>Sequencing the genomes of 1000 actinobacteria strains.</title>
        <authorList>
            <person name="Klenk H.-P."/>
        </authorList>
    </citation>
    <scope>NUCLEOTIDE SEQUENCE [LARGE SCALE GENOMIC DNA]</scope>
    <source>
        <strain evidence="8 9">DSM 14785</strain>
    </source>
</reference>
<dbReference type="RefSeq" id="WP_070320290.1">
    <property type="nucleotide sequence ID" value="NZ_CP084585.1"/>
</dbReference>
<feature type="domain" description="HAMP" evidence="7">
    <location>
        <begin position="20"/>
        <end position="65"/>
    </location>
</feature>
<keyword evidence="1" id="KW-0145">Chemotaxis</keyword>
<dbReference type="InterPro" id="IPR003660">
    <property type="entry name" value="HAMP_dom"/>
</dbReference>
<name>A0ABU0GHM6_9CELL</name>
<keyword evidence="3" id="KW-1133">Transmembrane helix</keyword>
<dbReference type="SUPFAM" id="SSF58104">
    <property type="entry name" value="Methyl-accepting chemotaxis protein (MCP) signaling domain"/>
    <property type="match status" value="1"/>
</dbReference>
<dbReference type="Pfam" id="PF00015">
    <property type="entry name" value="MCPsignal"/>
    <property type="match status" value="1"/>
</dbReference>
<protein>
    <submittedName>
        <fullName evidence="8">Methyl-accepting chemotaxis protein</fullName>
    </submittedName>
</protein>
<dbReference type="Proteomes" id="UP001240250">
    <property type="component" value="Unassembled WGS sequence"/>
</dbReference>